<organism evidence="1 2">
    <name type="scientific">Candidatus Uhrbacteria bacterium RIFCSPLOWO2_01_FULL_47_25</name>
    <dbReference type="NCBI Taxonomy" id="1802402"/>
    <lineage>
        <taxon>Bacteria</taxon>
        <taxon>Candidatus Uhriibacteriota</taxon>
    </lineage>
</organism>
<dbReference type="AlphaFoldDB" id="A0A1F7URP9"/>
<evidence type="ECO:0000313" key="2">
    <source>
        <dbReference type="Proteomes" id="UP000176846"/>
    </source>
</evidence>
<reference evidence="1 2" key="1">
    <citation type="journal article" date="2016" name="Nat. Commun.">
        <title>Thousands of microbial genomes shed light on interconnected biogeochemical processes in an aquifer system.</title>
        <authorList>
            <person name="Anantharaman K."/>
            <person name="Brown C.T."/>
            <person name="Hug L.A."/>
            <person name="Sharon I."/>
            <person name="Castelle C.J."/>
            <person name="Probst A.J."/>
            <person name="Thomas B.C."/>
            <person name="Singh A."/>
            <person name="Wilkins M.J."/>
            <person name="Karaoz U."/>
            <person name="Brodie E.L."/>
            <person name="Williams K.H."/>
            <person name="Hubbard S.S."/>
            <person name="Banfield J.F."/>
        </authorList>
    </citation>
    <scope>NUCLEOTIDE SEQUENCE [LARGE SCALE GENOMIC DNA]</scope>
</reference>
<evidence type="ECO:0000313" key="1">
    <source>
        <dbReference type="EMBL" id="OGL80972.1"/>
    </source>
</evidence>
<sequence length="75" mass="8598">MRLKVGEAEFEKDPAAPQFLVGFLRHILVERMKLTDELAKLVVLTMSNEARKAGEEEYAHMAYGDLKTGEFRWNA</sequence>
<gene>
    <name evidence="1" type="ORF">A2936_02325</name>
</gene>
<dbReference type="Proteomes" id="UP000176846">
    <property type="component" value="Unassembled WGS sequence"/>
</dbReference>
<accession>A0A1F7URP9</accession>
<comment type="caution">
    <text evidence="1">The sequence shown here is derived from an EMBL/GenBank/DDBJ whole genome shotgun (WGS) entry which is preliminary data.</text>
</comment>
<protein>
    <submittedName>
        <fullName evidence="1">Uncharacterized protein</fullName>
    </submittedName>
</protein>
<dbReference type="EMBL" id="MGEK01000036">
    <property type="protein sequence ID" value="OGL80972.1"/>
    <property type="molecule type" value="Genomic_DNA"/>
</dbReference>
<proteinExistence type="predicted"/>
<name>A0A1F7URP9_9BACT</name>